<sequence>MIRSVNKELLERSHTRKKLAKNEEILPIGRNSSILERTLLCSGCILLLLLLRYQEVCRCRSFLNAGCQTLVLLSLSIISPYGCGKTKGWYVIQNDYSINFQT</sequence>
<accession>A0A915IX04</accession>
<protein>
    <submittedName>
        <fullName evidence="2">Uncharacterized protein</fullName>
    </submittedName>
</protein>
<dbReference type="AlphaFoldDB" id="A0A915IX04"/>
<keyword evidence="1" id="KW-1185">Reference proteome</keyword>
<dbReference type="WBParaSite" id="nRc.2.0.1.t17935-RA">
    <property type="protein sequence ID" value="nRc.2.0.1.t17935-RA"/>
    <property type="gene ID" value="nRc.2.0.1.g17935"/>
</dbReference>
<evidence type="ECO:0000313" key="1">
    <source>
        <dbReference type="Proteomes" id="UP000887565"/>
    </source>
</evidence>
<proteinExistence type="predicted"/>
<organism evidence="1 2">
    <name type="scientific">Romanomermis culicivorax</name>
    <name type="common">Nematode worm</name>
    <dbReference type="NCBI Taxonomy" id="13658"/>
    <lineage>
        <taxon>Eukaryota</taxon>
        <taxon>Metazoa</taxon>
        <taxon>Ecdysozoa</taxon>
        <taxon>Nematoda</taxon>
        <taxon>Enoplea</taxon>
        <taxon>Dorylaimia</taxon>
        <taxon>Mermithida</taxon>
        <taxon>Mermithoidea</taxon>
        <taxon>Mermithidae</taxon>
        <taxon>Romanomermis</taxon>
    </lineage>
</organism>
<dbReference type="Proteomes" id="UP000887565">
    <property type="component" value="Unplaced"/>
</dbReference>
<evidence type="ECO:0000313" key="2">
    <source>
        <dbReference type="WBParaSite" id="nRc.2.0.1.t17935-RA"/>
    </source>
</evidence>
<name>A0A915IX04_ROMCU</name>
<reference evidence="2" key="1">
    <citation type="submission" date="2022-11" db="UniProtKB">
        <authorList>
            <consortium name="WormBaseParasite"/>
        </authorList>
    </citation>
    <scope>IDENTIFICATION</scope>
</reference>